<sequence>MNAAKTSKFHQITLLLLMPGVKCMCVCLLLWAVCSPDAAHTRPDKGLPRCLTYVGGKSYSFASRLPQCPLDCEGMVRVLSPVSKSGAERNPEQSKQPSIKRTASKPHPRSHRGERLLRTKYARHPQVPSTGSVVHSTPPL</sequence>
<dbReference type="AlphaFoldDB" id="A0A2M4D817"/>
<protein>
    <submittedName>
        <fullName evidence="3">Putative secreted protein</fullName>
    </submittedName>
</protein>
<evidence type="ECO:0000256" key="1">
    <source>
        <dbReference type="SAM" id="MobiDB-lite"/>
    </source>
</evidence>
<proteinExistence type="predicted"/>
<name>A0A2M4D817_ANODA</name>
<keyword evidence="2" id="KW-1133">Transmembrane helix</keyword>
<keyword evidence="2" id="KW-0472">Membrane</keyword>
<organism evidence="3">
    <name type="scientific">Anopheles darlingi</name>
    <name type="common">Mosquito</name>
    <dbReference type="NCBI Taxonomy" id="43151"/>
    <lineage>
        <taxon>Eukaryota</taxon>
        <taxon>Metazoa</taxon>
        <taxon>Ecdysozoa</taxon>
        <taxon>Arthropoda</taxon>
        <taxon>Hexapoda</taxon>
        <taxon>Insecta</taxon>
        <taxon>Pterygota</taxon>
        <taxon>Neoptera</taxon>
        <taxon>Endopterygota</taxon>
        <taxon>Diptera</taxon>
        <taxon>Nematocera</taxon>
        <taxon>Culicoidea</taxon>
        <taxon>Culicidae</taxon>
        <taxon>Anophelinae</taxon>
        <taxon>Anopheles</taxon>
    </lineage>
</organism>
<evidence type="ECO:0000256" key="2">
    <source>
        <dbReference type="SAM" id="Phobius"/>
    </source>
</evidence>
<keyword evidence="2" id="KW-0812">Transmembrane</keyword>
<evidence type="ECO:0000313" key="3">
    <source>
        <dbReference type="EMBL" id="MBW73696.1"/>
    </source>
</evidence>
<feature type="compositionally biased region" description="Polar residues" evidence="1">
    <location>
        <begin position="127"/>
        <end position="140"/>
    </location>
</feature>
<dbReference type="EMBL" id="GGFL01009518">
    <property type="protein sequence ID" value="MBW73696.1"/>
    <property type="molecule type" value="Transcribed_RNA"/>
</dbReference>
<feature type="region of interest" description="Disordered" evidence="1">
    <location>
        <begin position="81"/>
        <end position="140"/>
    </location>
</feature>
<accession>A0A2M4D817</accession>
<feature type="transmembrane region" description="Helical" evidence="2">
    <location>
        <begin position="12"/>
        <end position="33"/>
    </location>
</feature>
<reference evidence="3" key="1">
    <citation type="submission" date="2018-01" db="EMBL/GenBank/DDBJ databases">
        <title>An insight into the sialome of Amazonian anophelines.</title>
        <authorList>
            <person name="Ribeiro J.M."/>
            <person name="Scarpassa V."/>
            <person name="Calvo E."/>
        </authorList>
    </citation>
    <scope>NUCLEOTIDE SEQUENCE</scope>
</reference>